<evidence type="ECO:0000256" key="2">
    <source>
        <dbReference type="ARBA" id="ARBA00005561"/>
    </source>
</evidence>
<keyword evidence="4 9" id="KW-0479">Metal-binding</keyword>
<keyword evidence="6 9" id="KW-0862">Zinc</keyword>
<dbReference type="GO" id="GO:0008270">
    <property type="term" value="F:zinc ion binding"/>
    <property type="evidence" value="ECO:0007669"/>
    <property type="project" value="UniProtKB-UniRule"/>
</dbReference>
<dbReference type="AlphaFoldDB" id="A0A8S9X553"/>
<evidence type="ECO:0000256" key="6">
    <source>
        <dbReference type="ARBA" id="ARBA00022833"/>
    </source>
</evidence>
<evidence type="ECO:0000256" key="9">
    <source>
        <dbReference type="RuleBase" id="RU369078"/>
    </source>
</evidence>
<feature type="domain" description="ZFPL1-like U-box" evidence="11">
    <location>
        <begin position="52"/>
        <end position="109"/>
    </location>
</feature>
<reference evidence="12" key="1">
    <citation type="journal article" date="2021" name="Mol. Ecol. Resour.">
        <title>Apolygus lucorum genome provides insights into omnivorousness and mesophyll feeding.</title>
        <authorList>
            <person name="Liu Y."/>
            <person name="Liu H."/>
            <person name="Wang H."/>
            <person name="Huang T."/>
            <person name="Liu B."/>
            <person name="Yang B."/>
            <person name="Yin L."/>
            <person name="Li B."/>
            <person name="Zhang Y."/>
            <person name="Zhang S."/>
            <person name="Jiang F."/>
            <person name="Zhang X."/>
            <person name="Ren Y."/>
            <person name="Wang B."/>
            <person name="Wang S."/>
            <person name="Lu Y."/>
            <person name="Wu K."/>
            <person name="Fan W."/>
            <person name="Wang G."/>
        </authorList>
    </citation>
    <scope>NUCLEOTIDE SEQUENCE</scope>
    <source>
        <strain evidence="12">12Hb</strain>
    </source>
</reference>
<dbReference type="GO" id="GO:0016020">
    <property type="term" value="C:membrane"/>
    <property type="evidence" value="ECO:0007669"/>
    <property type="project" value="UniProtKB-SubCell"/>
</dbReference>
<protein>
    <recommendedName>
        <fullName evidence="9">Zinc finger protein-like 1 homolog</fullName>
    </recommendedName>
</protein>
<keyword evidence="8 9" id="KW-0472">Membrane</keyword>
<comment type="caution">
    <text evidence="12">The sequence shown here is derived from an EMBL/GenBank/DDBJ whole genome shotgun (WGS) entry which is preliminary data.</text>
</comment>
<feature type="domain" description="ZFPL1-like B-box zinc-binding" evidence="10">
    <location>
        <begin position="1"/>
        <end position="46"/>
    </location>
</feature>
<dbReference type="GO" id="GO:0005794">
    <property type="term" value="C:Golgi apparatus"/>
    <property type="evidence" value="ECO:0007669"/>
    <property type="project" value="TreeGrafter"/>
</dbReference>
<dbReference type="PANTHER" id="PTHR12981">
    <property type="entry name" value="ZINC FINGER PROTEIN-LIKE 1"/>
    <property type="match status" value="1"/>
</dbReference>
<dbReference type="EMBL" id="WIXP02000010">
    <property type="protein sequence ID" value="KAF6203634.1"/>
    <property type="molecule type" value="Genomic_DNA"/>
</dbReference>
<evidence type="ECO:0000313" key="13">
    <source>
        <dbReference type="Proteomes" id="UP000466442"/>
    </source>
</evidence>
<evidence type="ECO:0000313" key="12">
    <source>
        <dbReference type="EMBL" id="KAF6203634.1"/>
    </source>
</evidence>
<name>A0A8S9X553_APOLU</name>
<dbReference type="OrthoDB" id="1916590at2759"/>
<sequence length="270" mass="30660">MGLCKCPRKVVTTLFCYEHRVNVCEYCMVTSHSSCIIQSYYRWLHDTDYDPKCPLCETELSFQECIRLMCYHVFHWSCFKNHCDNLPATTAPAGYACTKCGGGVFPASYLISPVADELRKKLSTTEWGKIQVGCSGEGDSTAFPSNPPTQNIFHPKPSKPITPQFNETAPSSNTTSISRSQIERKFNLDSVLFKQHYSSLSPKASTLFSIEEEISDKYTRRRKPPFRRSLNYLGRSAYCKFVGIVFVSFMIICFLFVTGLPNEFDKASKD</sequence>
<dbReference type="CDD" id="cd16487">
    <property type="entry name" value="mRING-H2-C3DHC3_ZFPL1"/>
    <property type="match status" value="1"/>
</dbReference>
<feature type="transmembrane region" description="Helical" evidence="9">
    <location>
        <begin position="237"/>
        <end position="260"/>
    </location>
</feature>
<comment type="subcellular location">
    <subcellularLocation>
        <location evidence="1 9">Membrane</location>
        <topology evidence="1 9">Single-pass membrane protein</topology>
    </subcellularLocation>
</comment>
<keyword evidence="13" id="KW-1185">Reference proteome</keyword>
<evidence type="ECO:0000256" key="7">
    <source>
        <dbReference type="ARBA" id="ARBA00022989"/>
    </source>
</evidence>
<dbReference type="InterPro" id="IPR058730">
    <property type="entry name" value="U-box_ZFPL1-like"/>
</dbReference>
<dbReference type="Pfam" id="PF25998">
    <property type="entry name" value="U-box_ZFPL1"/>
    <property type="match status" value="1"/>
</dbReference>
<dbReference type="PANTHER" id="PTHR12981:SF0">
    <property type="entry name" value="ZINC FINGER PROTEIN-LIKE 1"/>
    <property type="match status" value="1"/>
</dbReference>
<evidence type="ECO:0000256" key="5">
    <source>
        <dbReference type="ARBA" id="ARBA00022771"/>
    </source>
</evidence>
<evidence type="ECO:0000256" key="3">
    <source>
        <dbReference type="ARBA" id="ARBA00022692"/>
    </source>
</evidence>
<comment type="similarity">
    <text evidence="2 9">Belongs to the ZFPL1 family.</text>
</comment>
<dbReference type="InterPro" id="IPR058731">
    <property type="entry name" value="Znf-B_box_ZFPL1-like"/>
</dbReference>
<evidence type="ECO:0000256" key="8">
    <source>
        <dbReference type="ARBA" id="ARBA00023136"/>
    </source>
</evidence>
<accession>A0A8S9X553</accession>
<evidence type="ECO:0000256" key="1">
    <source>
        <dbReference type="ARBA" id="ARBA00004167"/>
    </source>
</evidence>
<keyword evidence="5 9" id="KW-0863">Zinc-finger</keyword>
<organism evidence="12 13">
    <name type="scientific">Apolygus lucorum</name>
    <name type="common">Small green plant bug</name>
    <name type="synonym">Lygocoris lucorum</name>
    <dbReference type="NCBI Taxonomy" id="248454"/>
    <lineage>
        <taxon>Eukaryota</taxon>
        <taxon>Metazoa</taxon>
        <taxon>Ecdysozoa</taxon>
        <taxon>Arthropoda</taxon>
        <taxon>Hexapoda</taxon>
        <taxon>Insecta</taxon>
        <taxon>Pterygota</taxon>
        <taxon>Neoptera</taxon>
        <taxon>Paraneoptera</taxon>
        <taxon>Hemiptera</taxon>
        <taxon>Heteroptera</taxon>
        <taxon>Panheteroptera</taxon>
        <taxon>Cimicomorpha</taxon>
        <taxon>Miridae</taxon>
        <taxon>Mirini</taxon>
        <taxon>Apolygus</taxon>
    </lineage>
</organism>
<keyword evidence="7 9" id="KW-1133">Transmembrane helix</keyword>
<dbReference type="InterPro" id="IPR039043">
    <property type="entry name" value="ZFPL1"/>
</dbReference>
<gene>
    <name evidence="12" type="ORF">GE061_001966</name>
</gene>
<evidence type="ECO:0000259" key="10">
    <source>
        <dbReference type="Pfam" id="PF25993"/>
    </source>
</evidence>
<keyword evidence="3 9" id="KW-0812">Transmembrane</keyword>
<dbReference type="Proteomes" id="UP000466442">
    <property type="component" value="Unassembled WGS sequence"/>
</dbReference>
<proteinExistence type="inferred from homology"/>
<evidence type="ECO:0000259" key="11">
    <source>
        <dbReference type="Pfam" id="PF25998"/>
    </source>
</evidence>
<evidence type="ECO:0000256" key="4">
    <source>
        <dbReference type="ARBA" id="ARBA00022723"/>
    </source>
</evidence>
<dbReference type="Pfam" id="PF25993">
    <property type="entry name" value="zf-B_box_ZFPL1"/>
    <property type="match status" value="1"/>
</dbReference>